<accession>A0ABR6CWP1</accession>
<dbReference type="EMBL" id="JACJHX010000018">
    <property type="protein sequence ID" value="MBA9028752.1"/>
    <property type="molecule type" value="Genomic_DNA"/>
</dbReference>
<protein>
    <submittedName>
        <fullName evidence="1">Uncharacterized protein</fullName>
    </submittedName>
</protein>
<dbReference type="Proteomes" id="UP000626697">
    <property type="component" value="Unassembled WGS sequence"/>
</dbReference>
<dbReference type="RefSeq" id="WP_028392668.1">
    <property type="nucleotide sequence ID" value="NZ_JACJHX010000018.1"/>
</dbReference>
<proteinExistence type="predicted"/>
<reference evidence="1 2" key="1">
    <citation type="submission" date="2020-08" db="EMBL/GenBank/DDBJ databases">
        <title>Genomic Encyclopedia of Type Strains, Phase IV (KMG-IV): sequencing the most valuable type-strain genomes for metagenomic binning, comparative biology and taxonomic classification.</title>
        <authorList>
            <person name="Goeker M."/>
        </authorList>
    </citation>
    <scope>NUCLEOTIDE SEQUENCE [LARGE SCALE GENOMIC DNA]</scope>
    <source>
        <strain evidence="1 2">DSM 105481</strain>
    </source>
</reference>
<name>A0ABR6CWP1_9BACI</name>
<evidence type="ECO:0000313" key="2">
    <source>
        <dbReference type="Proteomes" id="UP000626697"/>
    </source>
</evidence>
<organism evidence="1 2">
    <name type="scientific">Peribacillus huizhouensis</name>
    <dbReference type="NCBI Taxonomy" id="1501239"/>
    <lineage>
        <taxon>Bacteria</taxon>
        <taxon>Bacillati</taxon>
        <taxon>Bacillota</taxon>
        <taxon>Bacilli</taxon>
        <taxon>Bacillales</taxon>
        <taxon>Bacillaceae</taxon>
        <taxon>Peribacillus</taxon>
    </lineage>
</organism>
<keyword evidence="2" id="KW-1185">Reference proteome</keyword>
<gene>
    <name evidence="1" type="ORF">HNP81_004073</name>
</gene>
<comment type="caution">
    <text evidence="1">The sequence shown here is derived from an EMBL/GenBank/DDBJ whole genome shotgun (WGS) entry which is preliminary data.</text>
</comment>
<sequence length="68" mass="7621">MRLISPPELTDFIETSTTIQDVSRVRALDVYDGMAKLAIKKVCEPRAIGKIIKCVADFNNGMIDMDYV</sequence>
<evidence type="ECO:0000313" key="1">
    <source>
        <dbReference type="EMBL" id="MBA9028752.1"/>
    </source>
</evidence>